<evidence type="ECO:0000256" key="3">
    <source>
        <dbReference type="ARBA" id="ARBA00022679"/>
    </source>
</evidence>
<dbReference type="PANTHER" id="PTHR32183:SF6">
    <property type="entry name" value="CYSTEINE SULFINATE DESULFINASE_CYSTEINE DESULFURASE AND RELATED ENZYMES"/>
    <property type="match status" value="1"/>
</dbReference>
<reference evidence="5 7" key="1">
    <citation type="submission" date="2019-07" db="EMBL/GenBank/DDBJ databases">
        <authorList>
            <person name="Qu J.-H."/>
        </authorList>
    </citation>
    <scope>NUCLEOTIDE SEQUENCE [LARGE SCALE GENOMIC DNA]</scope>
    <source>
        <strain evidence="5 7">MDT1-10-3</strain>
    </source>
</reference>
<dbReference type="Proteomes" id="UP001570846">
    <property type="component" value="Unassembled WGS sequence"/>
</dbReference>
<dbReference type="PANTHER" id="PTHR32183">
    <property type="match status" value="1"/>
</dbReference>
<evidence type="ECO:0000256" key="1">
    <source>
        <dbReference type="ARBA" id="ARBA00022553"/>
    </source>
</evidence>
<dbReference type="GO" id="GO:0032259">
    <property type="term" value="P:methylation"/>
    <property type="evidence" value="ECO:0007669"/>
    <property type="project" value="UniProtKB-KW"/>
</dbReference>
<dbReference type="GO" id="GO:0008757">
    <property type="term" value="F:S-adenosylmethionine-dependent methyltransferase activity"/>
    <property type="evidence" value="ECO:0007669"/>
    <property type="project" value="InterPro"/>
</dbReference>
<organism evidence="5 7">
    <name type="scientific">Rufibacter glacialis</name>
    <dbReference type="NCBI Taxonomy" id="1259555"/>
    <lineage>
        <taxon>Bacteria</taxon>
        <taxon>Pseudomonadati</taxon>
        <taxon>Bacteroidota</taxon>
        <taxon>Cytophagia</taxon>
        <taxon>Cytophagales</taxon>
        <taxon>Hymenobacteraceae</taxon>
        <taxon>Rufibacter</taxon>
    </lineage>
</organism>
<reference evidence="6 8" key="3">
    <citation type="submission" date="2024-08" db="EMBL/GenBank/DDBJ databases">
        <authorList>
            <person name="Wei W."/>
        </authorList>
    </citation>
    <scope>NUCLEOTIDE SEQUENCE [LARGE SCALE GENOMIC DNA]</scope>
    <source>
        <strain evidence="6 8">XU2</strain>
    </source>
</reference>
<evidence type="ECO:0000313" key="7">
    <source>
        <dbReference type="Proteomes" id="UP000323866"/>
    </source>
</evidence>
<reference evidence="5 7" key="2">
    <citation type="submission" date="2019-09" db="EMBL/GenBank/DDBJ databases">
        <title>A bacterium isolated from glacier soil.</title>
        <authorList>
            <person name="Liu Q."/>
        </authorList>
    </citation>
    <scope>NUCLEOTIDE SEQUENCE [LARGE SCALE GENOMIC DNA]</scope>
    <source>
        <strain evidence="5 7">MDT1-10-3</strain>
    </source>
</reference>
<dbReference type="PROSITE" id="PS51585">
    <property type="entry name" value="SAM_MT_TPMT"/>
    <property type="match status" value="1"/>
</dbReference>
<evidence type="ECO:0000256" key="2">
    <source>
        <dbReference type="ARBA" id="ARBA00022603"/>
    </source>
</evidence>
<keyword evidence="1" id="KW-0597">Phosphoprotein</keyword>
<accession>A0A5M8QH61</accession>
<proteinExistence type="predicted"/>
<keyword evidence="8" id="KW-1185">Reference proteome</keyword>
<dbReference type="OrthoDB" id="9778208at2"/>
<keyword evidence="3 5" id="KW-0808">Transferase</keyword>
<evidence type="ECO:0000313" key="8">
    <source>
        <dbReference type="Proteomes" id="UP001570846"/>
    </source>
</evidence>
<keyword evidence="2 5" id="KW-0489">Methyltransferase</keyword>
<dbReference type="EMBL" id="JBGOGF010000002">
    <property type="protein sequence ID" value="MFA1770478.1"/>
    <property type="molecule type" value="Genomic_DNA"/>
</dbReference>
<dbReference type="CDD" id="cd02440">
    <property type="entry name" value="AdoMet_MTases"/>
    <property type="match status" value="1"/>
</dbReference>
<dbReference type="SUPFAM" id="SSF53335">
    <property type="entry name" value="S-adenosyl-L-methionine-dependent methyltransferases"/>
    <property type="match status" value="1"/>
</dbReference>
<gene>
    <name evidence="6" type="ORF">ACD591_04180</name>
    <name evidence="5" type="ORF">FOE74_10245</name>
</gene>
<sequence>MSEKASLDEEYWEHRYRQNRTEWDVGTITPPLKAYIDQLPNQDLQVLVPGGGNGHEAEYLFRKGFHRLHLLDFAAAPLRNLKERVPAFPQGQLLQQDFFSLTPNQYDLVLEQTFFCALPREMRPAYARQMHMILKPGGKLAGVLFSEEFAAEGPPFGGTALEYQAYFEPYFQFNVFEPCRNSISPRQGRELFIELERRERPQFIA</sequence>
<dbReference type="Gene3D" id="3.40.50.150">
    <property type="entry name" value="Vaccinia Virus protein VP39"/>
    <property type="match status" value="1"/>
</dbReference>
<dbReference type="InterPro" id="IPR008854">
    <property type="entry name" value="TPMT"/>
</dbReference>
<dbReference type="EMBL" id="VKKZ01000020">
    <property type="protein sequence ID" value="KAA6434558.1"/>
    <property type="molecule type" value="Genomic_DNA"/>
</dbReference>
<comment type="caution">
    <text evidence="5">The sequence shown here is derived from an EMBL/GenBank/DDBJ whole genome shotgun (WGS) entry which is preliminary data.</text>
</comment>
<dbReference type="RefSeq" id="WP_149098501.1">
    <property type="nucleotide sequence ID" value="NZ_BMMG01000003.1"/>
</dbReference>
<dbReference type="AlphaFoldDB" id="A0A5M8QH61"/>
<protein>
    <submittedName>
        <fullName evidence="5 6">Methyltransferase</fullName>
    </submittedName>
</protein>
<evidence type="ECO:0000313" key="6">
    <source>
        <dbReference type="EMBL" id="MFA1770478.1"/>
    </source>
</evidence>
<dbReference type="Proteomes" id="UP000323866">
    <property type="component" value="Unassembled WGS sequence"/>
</dbReference>
<dbReference type="Pfam" id="PF05724">
    <property type="entry name" value="TPMT"/>
    <property type="match status" value="1"/>
</dbReference>
<dbReference type="InterPro" id="IPR029063">
    <property type="entry name" value="SAM-dependent_MTases_sf"/>
</dbReference>
<evidence type="ECO:0000313" key="5">
    <source>
        <dbReference type="EMBL" id="KAA6434558.1"/>
    </source>
</evidence>
<evidence type="ECO:0000256" key="4">
    <source>
        <dbReference type="ARBA" id="ARBA00022691"/>
    </source>
</evidence>
<keyword evidence="4" id="KW-0949">S-adenosyl-L-methionine</keyword>
<name>A0A5M8QH61_9BACT</name>